<feature type="region of interest" description="Disordered" evidence="1">
    <location>
        <begin position="1"/>
        <end position="37"/>
    </location>
</feature>
<dbReference type="AlphaFoldDB" id="A0A7C9EM20"/>
<feature type="compositionally biased region" description="Polar residues" evidence="1">
    <location>
        <begin position="25"/>
        <end position="37"/>
    </location>
</feature>
<sequence length="111" mass="12696">MYPGEPTMGMPRDEEGGLTMDENPSLASPKSQSRGSRCSSRMMFEAFMSPCTIWRALAPSWRYDKAWATWYAIDILCFHVRVTDLELWRCSCRFPFGMYSKTSTPSSLSSQ</sequence>
<proteinExistence type="predicted"/>
<name>A0A7C9EM20_OPUST</name>
<reference evidence="2" key="1">
    <citation type="journal article" date="2013" name="J. Plant Res.">
        <title>Effect of fungi and light on seed germination of three Opuntia species from semiarid lands of central Mexico.</title>
        <authorList>
            <person name="Delgado-Sanchez P."/>
            <person name="Jimenez-Bremont J.F."/>
            <person name="Guerrero-Gonzalez Mde L."/>
            <person name="Flores J."/>
        </authorList>
    </citation>
    <scope>NUCLEOTIDE SEQUENCE</scope>
    <source>
        <tissue evidence="2">Cladode</tissue>
    </source>
</reference>
<dbReference type="EMBL" id="GISG01227577">
    <property type="protein sequence ID" value="MBA4665548.1"/>
    <property type="molecule type" value="Transcribed_RNA"/>
</dbReference>
<protein>
    <submittedName>
        <fullName evidence="2">Uncharacterized protein</fullName>
    </submittedName>
</protein>
<reference evidence="2" key="2">
    <citation type="submission" date="2020-07" db="EMBL/GenBank/DDBJ databases">
        <authorList>
            <person name="Vera ALvarez R."/>
            <person name="Arias-Moreno D.M."/>
            <person name="Jimenez-Jacinto V."/>
            <person name="Jimenez-Bremont J.F."/>
            <person name="Swaminathan K."/>
            <person name="Moose S.P."/>
            <person name="Guerrero-Gonzalez M.L."/>
            <person name="Marino-Ramirez L."/>
            <person name="Landsman D."/>
            <person name="Rodriguez-Kessler M."/>
            <person name="Delgado-Sanchez P."/>
        </authorList>
    </citation>
    <scope>NUCLEOTIDE SEQUENCE</scope>
    <source>
        <tissue evidence="2">Cladode</tissue>
    </source>
</reference>
<accession>A0A7C9EM20</accession>
<evidence type="ECO:0000313" key="2">
    <source>
        <dbReference type="EMBL" id="MBA4665548.1"/>
    </source>
</evidence>
<organism evidence="2">
    <name type="scientific">Opuntia streptacantha</name>
    <name type="common">Prickly pear cactus</name>
    <name type="synonym">Opuntia cardona</name>
    <dbReference type="NCBI Taxonomy" id="393608"/>
    <lineage>
        <taxon>Eukaryota</taxon>
        <taxon>Viridiplantae</taxon>
        <taxon>Streptophyta</taxon>
        <taxon>Embryophyta</taxon>
        <taxon>Tracheophyta</taxon>
        <taxon>Spermatophyta</taxon>
        <taxon>Magnoliopsida</taxon>
        <taxon>eudicotyledons</taxon>
        <taxon>Gunneridae</taxon>
        <taxon>Pentapetalae</taxon>
        <taxon>Caryophyllales</taxon>
        <taxon>Cactineae</taxon>
        <taxon>Cactaceae</taxon>
        <taxon>Opuntioideae</taxon>
        <taxon>Opuntia</taxon>
    </lineage>
</organism>
<evidence type="ECO:0000256" key="1">
    <source>
        <dbReference type="SAM" id="MobiDB-lite"/>
    </source>
</evidence>